<dbReference type="AlphaFoldDB" id="A0A239G8G1"/>
<organism evidence="2 3">
    <name type="scientific">Actinomadura mexicana</name>
    <dbReference type="NCBI Taxonomy" id="134959"/>
    <lineage>
        <taxon>Bacteria</taxon>
        <taxon>Bacillati</taxon>
        <taxon>Actinomycetota</taxon>
        <taxon>Actinomycetes</taxon>
        <taxon>Streptosporangiales</taxon>
        <taxon>Thermomonosporaceae</taxon>
        <taxon>Actinomadura</taxon>
    </lineage>
</organism>
<dbReference type="Proteomes" id="UP000198420">
    <property type="component" value="Unassembled WGS sequence"/>
</dbReference>
<feature type="transmembrane region" description="Helical" evidence="1">
    <location>
        <begin position="326"/>
        <end position="359"/>
    </location>
</feature>
<dbReference type="RefSeq" id="WP_089316492.1">
    <property type="nucleotide sequence ID" value="NZ_FZNP01000023.1"/>
</dbReference>
<reference evidence="3" key="1">
    <citation type="submission" date="2017-06" db="EMBL/GenBank/DDBJ databases">
        <authorList>
            <person name="Varghese N."/>
            <person name="Submissions S."/>
        </authorList>
    </citation>
    <scope>NUCLEOTIDE SEQUENCE [LARGE SCALE GENOMIC DNA]</scope>
    <source>
        <strain evidence="3">DSM 44485</strain>
    </source>
</reference>
<feature type="transmembrane region" description="Helical" evidence="1">
    <location>
        <begin position="154"/>
        <end position="178"/>
    </location>
</feature>
<dbReference type="EMBL" id="FZNP01000023">
    <property type="protein sequence ID" value="SNS65002.1"/>
    <property type="molecule type" value="Genomic_DNA"/>
</dbReference>
<feature type="transmembrane region" description="Helical" evidence="1">
    <location>
        <begin position="129"/>
        <end position="148"/>
    </location>
</feature>
<keyword evidence="1" id="KW-0472">Membrane</keyword>
<evidence type="ECO:0000256" key="1">
    <source>
        <dbReference type="SAM" id="Phobius"/>
    </source>
</evidence>
<proteinExistence type="predicted"/>
<sequence>MASPSVPAGEEVYGVTTLELFFDLVFVFAVTQLSHVLVKELNVLGLVQVVLMFGVLWWMYGGYAWLTNTLTPTTAARRLLLLVGMGGFFMVALATPTAFKGGGVVWGLGYLVLVLAHVTLYAQGNPNILRVLPANLLAAALIIVAGILDHGPAVYVLWTLALVVPIVQPYIVPAGGLFTIQPAHIVERHGLLVMITIGESVIAVGAGAEHAHLDAGLVVAVLLGLALAAAVWWSYFARDDERAEAALSAADDVRRTQMTMFGYFYAHIPLVVGIIVAAAGMGTAVGHAWDGLHTGPALALAGGVALYLAGDVAFRRTVRIGPSRIRLGAAAAALAVTPLGLWLAAAEIAALVLVIAAALALEHAATRPDAAVPGLGQSSGD</sequence>
<feature type="transmembrane region" description="Helical" evidence="1">
    <location>
        <begin position="104"/>
        <end position="122"/>
    </location>
</feature>
<feature type="transmembrane region" description="Helical" evidence="1">
    <location>
        <begin position="264"/>
        <end position="289"/>
    </location>
</feature>
<dbReference type="PANTHER" id="PTHR36840">
    <property type="entry name" value="BLL5714 PROTEIN"/>
    <property type="match status" value="1"/>
</dbReference>
<feature type="transmembrane region" description="Helical" evidence="1">
    <location>
        <begin position="295"/>
        <end position="314"/>
    </location>
</feature>
<evidence type="ECO:0000313" key="2">
    <source>
        <dbReference type="EMBL" id="SNS65002.1"/>
    </source>
</evidence>
<keyword evidence="1" id="KW-1133">Transmembrane helix</keyword>
<protein>
    <submittedName>
        <fullName evidence="2">Low temperature requirement protein LtrA</fullName>
    </submittedName>
</protein>
<dbReference type="PANTHER" id="PTHR36840:SF1">
    <property type="entry name" value="BLL5714 PROTEIN"/>
    <property type="match status" value="1"/>
</dbReference>
<feature type="transmembrane region" description="Helical" evidence="1">
    <location>
        <begin position="12"/>
        <end position="31"/>
    </location>
</feature>
<feature type="transmembrane region" description="Helical" evidence="1">
    <location>
        <begin position="190"/>
        <end position="209"/>
    </location>
</feature>
<accession>A0A239G8G1</accession>
<feature type="transmembrane region" description="Helical" evidence="1">
    <location>
        <begin position="215"/>
        <end position="235"/>
    </location>
</feature>
<feature type="transmembrane region" description="Helical" evidence="1">
    <location>
        <begin position="78"/>
        <end position="98"/>
    </location>
</feature>
<dbReference type="InterPro" id="IPR010640">
    <property type="entry name" value="Low_temperature_requirement_A"/>
</dbReference>
<keyword evidence="3" id="KW-1185">Reference proteome</keyword>
<dbReference type="OrthoDB" id="7698234at2"/>
<dbReference type="Pfam" id="PF06772">
    <property type="entry name" value="LtrA"/>
    <property type="match status" value="1"/>
</dbReference>
<evidence type="ECO:0000313" key="3">
    <source>
        <dbReference type="Proteomes" id="UP000198420"/>
    </source>
</evidence>
<gene>
    <name evidence="2" type="ORF">SAMN06265355_12351</name>
</gene>
<keyword evidence="1" id="KW-0812">Transmembrane</keyword>
<name>A0A239G8G1_9ACTN</name>
<feature type="transmembrane region" description="Helical" evidence="1">
    <location>
        <begin position="43"/>
        <end position="66"/>
    </location>
</feature>